<name>A0A5B7K228_PORTR</name>
<comment type="caution">
    <text evidence="1">The sequence shown here is derived from an EMBL/GenBank/DDBJ whole genome shotgun (WGS) entry which is preliminary data.</text>
</comment>
<protein>
    <submittedName>
        <fullName evidence="1">Uncharacterized protein</fullName>
    </submittedName>
</protein>
<organism evidence="1 2">
    <name type="scientific">Portunus trituberculatus</name>
    <name type="common">Swimming crab</name>
    <name type="synonym">Neptunus trituberculatus</name>
    <dbReference type="NCBI Taxonomy" id="210409"/>
    <lineage>
        <taxon>Eukaryota</taxon>
        <taxon>Metazoa</taxon>
        <taxon>Ecdysozoa</taxon>
        <taxon>Arthropoda</taxon>
        <taxon>Crustacea</taxon>
        <taxon>Multicrustacea</taxon>
        <taxon>Malacostraca</taxon>
        <taxon>Eumalacostraca</taxon>
        <taxon>Eucarida</taxon>
        <taxon>Decapoda</taxon>
        <taxon>Pleocyemata</taxon>
        <taxon>Brachyura</taxon>
        <taxon>Eubrachyura</taxon>
        <taxon>Portunoidea</taxon>
        <taxon>Portunidae</taxon>
        <taxon>Portuninae</taxon>
        <taxon>Portunus</taxon>
    </lineage>
</organism>
<proteinExistence type="predicted"/>
<sequence length="78" mass="9079">MRRDMFFSTPMPPLTPPYSGPYEVIERKKKVFLLRIKGANDWISTDPLKQAYLQDDDPPSVLFSTVGRPLLCTPKYFR</sequence>
<dbReference type="OrthoDB" id="6371339at2759"/>
<keyword evidence="2" id="KW-1185">Reference proteome</keyword>
<gene>
    <name evidence="1" type="ORF">E2C01_100088</name>
</gene>
<dbReference type="AlphaFoldDB" id="A0A5B7K228"/>
<dbReference type="EMBL" id="VSRR010140908">
    <property type="protein sequence ID" value="MPD04402.1"/>
    <property type="molecule type" value="Genomic_DNA"/>
</dbReference>
<reference evidence="1 2" key="1">
    <citation type="submission" date="2019-05" db="EMBL/GenBank/DDBJ databases">
        <title>Another draft genome of Portunus trituberculatus and its Hox gene families provides insights of decapod evolution.</title>
        <authorList>
            <person name="Jeong J.-H."/>
            <person name="Song I."/>
            <person name="Kim S."/>
            <person name="Choi T."/>
            <person name="Kim D."/>
            <person name="Ryu S."/>
            <person name="Kim W."/>
        </authorList>
    </citation>
    <scope>NUCLEOTIDE SEQUENCE [LARGE SCALE GENOMIC DNA]</scope>
    <source>
        <tissue evidence="1">Muscle</tissue>
    </source>
</reference>
<accession>A0A5B7K228</accession>
<evidence type="ECO:0000313" key="2">
    <source>
        <dbReference type="Proteomes" id="UP000324222"/>
    </source>
</evidence>
<evidence type="ECO:0000313" key="1">
    <source>
        <dbReference type="EMBL" id="MPD04402.1"/>
    </source>
</evidence>
<dbReference type="Proteomes" id="UP000324222">
    <property type="component" value="Unassembled WGS sequence"/>
</dbReference>